<gene>
    <name evidence="1" type="ORF">HPB47_018772</name>
</gene>
<accession>A0AC60QKQ8</accession>
<dbReference type="EMBL" id="JABSTQ010008051">
    <property type="protein sequence ID" value="KAG0434949.1"/>
    <property type="molecule type" value="Genomic_DNA"/>
</dbReference>
<evidence type="ECO:0000313" key="2">
    <source>
        <dbReference type="Proteomes" id="UP000805193"/>
    </source>
</evidence>
<name>A0AC60QKQ8_IXOPE</name>
<proteinExistence type="predicted"/>
<reference evidence="1 2" key="1">
    <citation type="journal article" date="2020" name="Cell">
        <title>Large-Scale Comparative Analyses of Tick Genomes Elucidate Their Genetic Diversity and Vector Capacities.</title>
        <authorList>
            <consortium name="Tick Genome and Microbiome Consortium (TIGMIC)"/>
            <person name="Jia N."/>
            <person name="Wang J."/>
            <person name="Shi W."/>
            <person name="Du L."/>
            <person name="Sun Y."/>
            <person name="Zhan W."/>
            <person name="Jiang J.F."/>
            <person name="Wang Q."/>
            <person name="Zhang B."/>
            <person name="Ji P."/>
            <person name="Bell-Sakyi L."/>
            <person name="Cui X.M."/>
            <person name="Yuan T.T."/>
            <person name="Jiang B.G."/>
            <person name="Yang W.F."/>
            <person name="Lam T.T."/>
            <person name="Chang Q.C."/>
            <person name="Ding S.J."/>
            <person name="Wang X.J."/>
            <person name="Zhu J.G."/>
            <person name="Ruan X.D."/>
            <person name="Zhao L."/>
            <person name="Wei J.T."/>
            <person name="Ye R.Z."/>
            <person name="Que T.C."/>
            <person name="Du C.H."/>
            <person name="Zhou Y.H."/>
            <person name="Cheng J.X."/>
            <person name="Dai P.F."/>
            <person name="Guo W.B."/>
            <person name="Han X.H."/>
            <person name="Huang E.J."/>
            <person name="Li L.F."/>
            <person name="Wei W."/>
            <person name="Gao Y.C."/>
            <person name="Liu J.Z."/>
            <person name="Shao H.Z."/>
            <person name="Wang X."/>
            <person name="Wang C.C."/>
            <person name="Yang T.C."/>
            <person name="Huo Q.B."/>
            <person name="Li W."/>
            <person name="Chen H.Y."/>
            <person name="Chen S.E."/>
            <person name="Zhou L.G."/>
            <person name="Ni X.B."/>
            <person name="Tian J.H."/>
            <person name="Sheng Y."/>
            <person name="Liu T."/>
            <person name="Pan Y.S."/>
            <person name="Xia L.Y."/>
            <person name="Li J."/>
            <person name="Zhao F."/>
            <person name="Cao W.C."/>
        </authorList>
    </citation>
    <scope>NUCLEOTIDE SEQUENCE [LARGE SCALE GENOMIC DNA]</scope>
    <source>
        <strain evidence="1">Iper-2018</strain>
    </source>
</reference>
<evidence type="ECO:0000313" key="1">
    <source>
        <dbReference type="EMBL" id="KAG0434949.1"/>
    </source>
</evidence>
<protein>
    <submittedName>
        <fullName evidence="1">Uncharacterized protein</fullName>
    </submittedName>
</protein>
<organism evidence="1 2">
    <name type="scientific">Ixodes persulcatus</name>
    <name type="common">Taiga tick</name>
    <dbReference type="NCBI Taxonomy" id="34615"/>
    <lineage>
        <taxon>Eukaryota</taxon>
        <taxon>Metazoa</taxon>
        <taxon>Ecdysozoa</taxon>
        <taxon>Arthropoda</taxon>
        <taxon>Chelicerata</taxon>
        <taxon>Arachnida</taxon>
        <taxon>Acari</taxon>
        <taxon>Parasitiformes</taxon>
        <taxon>Ixodida</taxon>
        <taxon>Ixodoidea</taxon>
        <taxon>Ixodidae</taxon>
        <taxon>Ixodinae</taxon>
        <taxon>Ixodes</taxon>
    </lineage>
</organism>
<comment type="caution">
    <text evidence="1">The sequence shown here is derived from an EMBL/GenBank/DDBJ whole genome shotgun (WGS) entry which is preliminary data.</text>
</comment>
<keyword evidence="2" id="KW-1185">Reference proteome</keyword>
<dbReference type="Proteomes" id="UP000805193">
    <property type="component" value="Unassembled WGS sequence"/>
</dbReference>
<sequence>MNCFLKPFVQEMNRLSSAGVAWTDANGSSRRTRVFPGPCFVDTVARCAMMSMTQFNGAYGLYYMHAVCSGFVKYTACMWFDYSQVEAIRKVQMAFGEDAMSSTQIKEVLSSFLSQSAGLNLQA</sequence>